<dbReference type="Proteomes" id="UP000245119">
    <property type="component" value="Linkage Group LG9"/>
</dbReference>
<dbReference type="EMBL" id="PZQS01000009">
    <property type="protein sequence ID" value="PVD24639.1"/>
    <property type="molecule type" value="Genomic_DNA"/>
</dbReference>
<gene>
    <name evidence="2" type="ORF">C0Q70_15123</name>
</gene>
<keyword evidence="3" id="KW-1185">Reference proteome</keyword>
<proteinExistence type="predicted"/>
<evidence type="ECO:0000256" key="1">
    <source>
        <dbReference type="SAM" id="MobiDB-lite"/>
    </source>
</evidence>
<name>A0A2T7NTY8_POMCA</name>
<evidence type="ECO:0000313" key="3">
    <source>
        <dbReference type="Proteomes" id="UP000245119"/>
    </source>
</evidence>
<dbReference type="AlphaFoldDB" id="A0A2T7NTY8"/>
<accession>A0A2T7NTY8</accession>
<sequence length="91" mass="10330">MLQVWTIFVVVDFLPKYDHNKAWRKLCGRLQEALFTQRCSLPPPPPPPLDVRRCAGNDRLVVTHLLHQTPATEDAGCSNGHPGWFENLSPK</sequence>
<organism evidence="2 3">
    <name type="scientific">Pomacea canaliculata</name>
    <name type="common">Golden apple snail</name>
    <dbReference type="NCBI Taxonomy" id="400727"/>
    <lineage>
        <taxon>Eukaryota</taxon>
        <taxon>Metazoa</taxon>
        <taxon>Spiralia</taxon>
        <taxon>Lophotrochozoa</taxon>
        <taxon>Mollusca</taxon>
        <taxon>Gastropoda</taxon>
        <taxon>Caenogastropoda</taxon>
        <taxon>Architaenioglossa</taxon>
        <taxon>Ampullarioidea</taxon>
        <taxon>Ampullariidae</taxon>
        <taxon>Pomacea</taxon>
    </lineage>
</organism>
<protein>
    <submittedName>
        <fullName evidence="2">Uncharacterized protein</fullName>
    </submittedName>
</protein>
<reference evidence="2 3" key="1">
    <citation type="submission" date="2018-04" db="EMBL/GenBank/DDBJ databases">
        <title>The genome of golden apple snail Pomacea canaliculata provides insight into stress tolerance and invasive adaptation.</title>
        <authorList>
            <person name="Liu C."/>
            <person name="Liu B."/>
            <person name="Ren Y."/>
            <person name="Zhang Y."/>
            <person name="Wang H."/>
            <person name="Li S."/>
            <person name="Jiang F."/>
            <person name="Yin L."/>
            <person name="Zhang G."/>
            <person name="Qian W."/>
            <person name="Fan W."/>
        </authorList>
    </citation>
    <scope>NUCLEOTIDE SEQUENCE [LARGE SCALE GENOMIC DNA]</scope>
    <source>
        <strain evidence="2">SZHN2017</strain>
        <tissue evidence="2">Muscle</tissue>
    </source>
</reference>
<evidence type="ECO:0000313" key="2">
    <source>
        <dbReference type="EMBL" id="PVD24639.1"/>
    </source>
</evidence>
<comment type="caution">
    <text evidence="2">The sequence shown here is derived from an EMBL/GenBank/DDBJ whole genome shotgun (WGS) entry which is preliminary data.</text>
</comment>
<feature type="region of interest" description="Disordered" evidence="1">
    <location>
        <begin position="72"/>
        <end position="91"/>
    </location>
</feature>